<protein>
    <submittedName>
        <fullName evidence="1">Uncharacterized protein</fullName>
    </submittedName>
</protein>
<keyword evidence="2" id="KW-1185">Reference proteome</keyword>
<proteinExistence type="predicted"/>
<dbReference type="EMBL" id="CP029149">
    <property type="protein sequence ID" value="QHN65736.1"/>
    <property type="molecule type" value="Genomic_DNA"/>
</dbReference>
<organism evidence="1 2">
    <name type="scientific">Bergeyella cardium</name>
    <dbReference type="NCBI Taxonomy" id="1585976"/>
    <lineage>
        <taxon>Bacteria</taxon>
        <taxon>Pseudomonadati</taxon>
        <taxon>Bacteroidota</taxon>
        <taxon>Flavobacteriia</taxon>
        <taxon>Flavobacteriales</taxon>
        <taxon>Weeksellaceae</taxon>
        <taxon>Bergeyella</taxon>
    </lineage>
</organism>
<gene>
    <name evidence="1" type="ORF">DBX24_07510</name>
</gene>
<sequence length="131" mass="15109">MGGEDPIPSSKERTWYEKALNFFSGGALVEFEKIYALRDYHYMDRAFILGGYFSKQARYEFMYEGGMGRGIKINTLKYRMGRNGKAVEITYSNGSKKDINAVRVKQWVPNNHPNAPAGTLQKVKFKRIKRI</sequence>
<dbReference type="RefSeq" id="WP_160224460.1">
    <property type="nucleotide sequence ID" value="NZ_CP029149.1"/>
</dbReference>
<reference evidence="1 2" key="1">
    <citation type="submission" date="2018-04" db="EMBL/GenBank/DDBJ databases">
        <title>Characteristic and Complete Genome Sequencing of A Novel Member of Infective Endocarditis Causative Bacteria: Bergeyella cardium QL-PH.</title>
        <authorList>
            <person name="Pan H."/>
            <person name="Sun E."/>
            <person name="Zhang Y."/>
        </authorList>
    </citation>
    <scope>NUCLEOTIDE SEQUENCE [LARGE SCALE GENOMIC DNA]</scope>
    <source>
        <strain evidence="1 2">HPQL</strain>
    </source>
</reference>
<accession>A0A6P1QUG9</accession>
<name>A0A6P1QUG9_9FLAO</name>
<dbReference type="KEGG" id="bcad:DBX24_07510"/>
<evidence type="ECO:0000313" key="2">
    <source>
        <dbReference type="Proteomes" id="UP000464318"/>
    </source>
</evidence>
<dbReference type="AlphaFoldDB" id="A0A6P1QUG9"/>
<evidence type="ECO:0000313" key="1">
    <source>
        <dbReference type="EMBL" id="QHN65736.1"/>
    </source>
</evidence>
<dbReference type="Proteomes" id="UP000464318">
    <property type="component" value="Chromosome"/>
</dbReference>
<dbReference type="OrthoDB" id="9816400at2"/>